<organism evidence="1 2">
    <name type="scientific">Kwoniella dendrophila CBS 6074</name>
    <dbReference type="NCBI Taxonomy" id="1295534"/>
    <lineage>
        <taxon>Eukaryota</taxon>
        <taxon>Fungi</taxon>
        <taxon>Dikarya</taxon>
        <taxon>Basidiomycota</taxon>
        <taxon>Agaricomycotina</taxon>
        <taxon>Tremellomycetes</taxon>
        <taxon>Tremellales</taxon>
        <taxon>Cryptococcaceae</taxon>
        <taxon>Kwoniella</taxon>
    </lineage>
</organism>
<keyword evidence="2" id="KW-1185">Reference proteome</keyword>
<name>A0AAX4JQ69_9TREE</name>
<evidence type="ECO:0000313" key="1">
    <source>
        <dbReference type="EMBL" id="WWC87512.1"/>
    </source>
</evidence>
<gene>
    <name evidence="1" type="ORF">L201_002402</name>
</gene>
<proteinExistence type="predicted"/>
<accession>A0AAX4JQ69</accession>
<reference evidence="1 2" key="1">
    <citation type="submission" date="2024-01" db="EMBL/GenBank/DDBJ databases">
        <title>Comparative genomics of Cryptococcus and Kwoniella reveals pathogenesis evolution and contrasting modes of karyotype evolution via chromosome fusion or intercentromeric recombination.</title>
        <authorList>
            <person name="Coelho M.A."/>
            <person name="David-Palma M."/>
            <person name="Shea T."/>
            <person name="Bowers K."/>
            <person name="McGinley-Smith S."/>
            <person name="Mohammad A.W."/>
            <person name="Gnirke A."/>
            <person name="Yurkov A.M."/>
            <person name="Nowrousian M."/>
            <person name="Sun S."/>
            <person name="Cuomo C.A."/>
            <person name="Heitman J."/>
        </authorList>
    </citation>
    <scope>NUCLEOTIDE SEQUENCE [LARGE SCALE GENOMIC DNA]</scope>
    <source>
        <strain evidence="1 2">CBS 6074</strain>
    </source>
</reference>
<evidence type="ECO:0000313" key="2">
    <source>
        <dbReference type="Proteomes" id="UP001355207"/>
    </source>
</evidence>
<protein>
    <submittedName>
        <fullName evidence="1">Uncharacterized protein</fullName>
    </submittedName>
</protein>
<sequence length="132" mass="14789">MSTISSDKQSSEVKVEQNEAVQFQLVAQKKDKWIAPPWLMVLLDSQFNNHALGGSLSLTRCSLKPNYEPAIDTNSNSDFDKFISQLTFHNLSWLFSGFSNMIAIYVLDRGIGGLVIAGGSLYRYLTYIYGLI</sequence>
<dbReference type="EMBL" id="CP144100">
    <property type="protein sequence ID" value="WWC87512.1"/>
    <property type="molecule type" value="Genomic_DNA"/>
</dbReference>
<dbReference type="Proteomes" id="UP001355207">
    <property type="component" value="Chromosome 3"/>
</dbReference>
<dbReference type="AlphaFoldDB" id="A0AAX4JQ69"/>
<dbReference type="RefSeq" id="XP_066074275.1">
    <property type="nucleotide sequence ID" value="XM_066218178.1"/>
</dbReference>
<dbReference type="GeneID" id="91093074"/>